<evidence type="ECO:0000259" key="1">
    <source>
        <dbReference type="Pfam" id="PF01471"/>
    </source>
</evidence>
<sequence>MSLRTILARGRRVSTAAALGVALSIGAVGGATVLANPASASPGDHAWCDDYKFSMARNSSGACVELIQVYLYQYGFGSYLDGHGGVDGDFGQATDKAVRAFQTKYKKDVKYVDGEVGPLTWAEFGKLA</sequence>
<feature type="domain" description="Peptidoglycan binding-like" evidence="1">
    <location>
        <begin position="61"/>
        <end position="122"/>
    </location>
</feature>
<evidence type="ECO:0000313" key="2">
    <source>
        <dbReference type="EMBL" id="TQS41959.1"/>
    </source>
</evidence>
<organism evidence="2 3">
    <name type="scientific">Cryptosporangium phraense</name>
    <dbReference type="NCBI Taxonomy" id="2593070"/>
    <lineage>
        <taxon>Bacteria</taxon>
        <taxon>Bacillati</taxon>
        <taxon>Actinomycetota</taxon>
        <taxon>Actinomycetes</taxon>
        <taxon>Cryptosporangiales</taxon>
        <taxon>Cryptosporangiaceae</taxon>
        <taxon>Cryptosporangium</taxon>
    </lineage>
</organism>
<dbReference type="RefSeq" id="WP_142707671.1">
    <property type="nucleotide sequence ID" value="NZ_VIRS01000021.1"/>
</dbReference>
<protein>
    <submittedName>
        <fullName evidence="2">Peptidoglycan-binding protein</fullName>
    </submittedName>
</protein>
<dbReference type="Proteomes" id="UP000317982">
    <property type="component" value="Unassembled WGS sequence"/>
</dbReference>
<dbReference type="OrthoDB" id="9815541at2"/>
<dbReference type="SUPFAM" id="SSF47090">
    <property type="entry name" value="PGBD-like"/>
    <property type="match status" value="1"/>
</dbReference>
<dbReference type="Gene3D" id="1.10.101.10">
    <property type="entry name" value="PGBD-like superfamily/PGBD"/>
    <property type="match status" value="1"/>
</dbReference>
<dbReference type="Pfam" id="PF01471">
    <property type="entry name" value="PG_binding_1"/>
    <property type="match status" value="1"/>
</dbReference>
<dbReference type="InterPro" id="IPR036365">
    <property type="entry name" value="PGBD-like_sf"/>
</dbReference>
<dbReference type="InterPro" id="IPR002477">
    <property type="entry name" value="Peptidoglycan-bd-like"/>
</dbReference>
<dbReference type="AlphaFoldDB" id="A0A545AKW8"/>
<reference evidence="2 3" key="1">
    <citation type="submission" date="2019-07" db="EMBL/GenBank/DDBJ databases">
        <title>Cryptosporangium phraense sp. nov., isolated from plant litter.</title>
        <authorList>
            <person name="Suriyachadkun C."/>
        </authorList>
    </citation>
    <scope>NUCLEOTIDE SEQUENCE [LARGE SCALE GENOMIC DNA]</scope>
    <source>
        <strain evidence="2 3">A-T 5661</strain>
    </source>
</reference>
<proteinExistence type="predicted"/>
<comment type="caution">
    <text evidence="2">The sequence shown here is derived from an EMBL/GenBank/DDBJ whole genome shotgun (WGS) entry which is preliminary data.</text>
</comment>
<dbReference type="EMBL" id="VIRS01000021">
    <property type="protein sequence ID" value="TQS41959.1"/>
    <property type="molecule type" value="Genomic_DNA"/>
</dbReference>
<dbReference type="InterPro" id="IPR036366">
    <property type="entry name" value="PGBDSf"/>
</dbReference>
<gene>
    <name evidence="2" type="ORF">FL583_27145</name>
</gene>
<dbReference type="InParanoid" id="A0A545AKW8"/>
<keyword evidence="3" id="KW-1185">Reference proteome</keyword>
<accession>A0A545AKW8</accession>
<evidence type="ECO:0000313" key="3">
    <source>
        <dbReference type="Proteomes" id="UP000317982"/>
    </source>
</evidence>
<name>A0A545AKW8_9ACTN</name>